<sequence length="275" mass="32225">MTLVVKKRLNNSAVTAADENGAECVVFGKGIAFQVKEKEIIPEEKIERVFYQKEKTLLWQLIEDIPQRYFDISCEIIEYIQGNLKVELGNSIYLTLMDHISFIKERAEKGMLPKNTMKWEISRYYQEEYRLSKKVVELLEDEFEIELNDDEAASIALHIVNAEIGGQSVHQGMESIHLVDDILQIICFQTGSKQDEDNLNYQRLVTHVKFFVQRLYKKEKQKTKNPLYDIVVKQYPQAYEIAEKVKKFVEKKLNCKIDDEEITYLIVHIQLILNP</sequence>
<dbReference type="GO" id="GO:0003723">
    <property type="term" value="F:RNA binding"/>
    <property type="evidence" value="ECO:0007669"/>
    <property type="project" value="InterPro"/>
</dbReference>
<feature type="domain" description="PRD" evidence="2">
    <location>
        <begin position="64"/>
        <end position="169"/>
    </location>
</feature>
<dbReference type="AlphaFoldDB" id="A0A916QBK4"/>
<dbReference type="Proteomes" id="UP000613208">
    <property type="component" value="Unassembled WGS sequence"/>
</dbReference>
<dbReference type="InterPro" id="IPR036650">
    <property type="entry name" value="CAT_RNA-bd_dom_sf"/>
</dbReference>
<reference evidence="3" key="1">
    <citation type="submission" date="2020-06" db="EMBL/GenBank/DDBJ databases">
        <title>Characterization of fructooligosaccharide metabolism and fructooligosaccharide-degrading enzymes in human commensal butyrate producers.</title>
        <authorList>
            <person name="Tanno H."/>
            <person name="Fujii T."/>
            <person name="Hirano K."/>
            <person name="Maeno S."/>
            <person name="Tonozuka T."/>
            <person name="Sakamoto M."/>
            <person name="Ohkuma M."/>
            <person name="Tochio T."/>
            <person name="Endo A."/>
        </authorList>
    </citation>
    <scope>NUCLEOTIDE SEQUENCE</scope>
    <source>
        <strain evidence="3">JCM 17466</strain>
    </source>
</reference>
<keyword evidence="1" id="KW-0677">Repeat</keyword>
<dbReference type="EMBL" id="BLYI01000070">
    <property type="protein sequence ID" value="GFO86656.1"/>
    <property type="molecule type" value="Genomic_DNA"/>
</dbReference>
<dbReference type="SUPFAM" id="SSF50151">
    <property type="entry name" value="SacY-like RNA-binding domain"/>
    <property type="match status" value="1"/>
</dbReference>
<keyword evidence="4" id="KW-1185">Reference proteome</keyword>
<evidence type="ECO:0000313" key="4">
    <source>
        <dbReference type="Proteomes" id="UP000613208"/>
    </source>
</evidence>
<dbReference type="Gene3D" id="2.30.24.10">
    <property type="entry name" value="CAT RNA-binding domain"/>
    <property type="match status" value="1"/>
</dbReference>
<dbReference type="InterPro" id="IPR011608">
    <property type="entry name" value="PRD"/>
</dbReference>
<evidence type="ECO:0000256" key="1">
    <source>
        <dbReference type="ARBA" id="ARBA00022737"/>
    </source>
</evidence>
<dbReference type="PROSITE" id="PS51372">
    <property type="entry name" value="PRD_2"/>
    <property type="match status" value="2"/>
</dbReference>
<gene>
    <name evidence="3" type="ORF">ANBU17_30030</name>
</gene>
<dbReference type="GO" id="GO:0006355">
    <property type="term" value="P:regulation of DNA-templated transcription"/>
    <property type="evidence" value="ECO:0007669"/>
    <property type="project" value="InterPro"/>
</dbReference>
<dbReference type="PANTHER" id="PTHR30185">
    <property type="entry name" value="CRYPTIC BETA-GLUCOSIDE BGL OPERON ANTITERMINATOR"/>
    <property type="match status" value="1"/>
</dbReference>
<dbReference type="RefSeq" id="WP_201312302.1">
    <property type="nucleotide sequence ID" value="NZ_BLYI01000070.1"/>
</dbReference>
<evidence type="ECO:0000313" key="3">
    <source>
        <dbReference type="EMBL" id="GFO86656.1"/>
    </source>
</evidence>
<accession>A0A916QBK4</accession>
<dbReference type="SMART" id="SM01061">
    <property type="entry name" value="CAT_RBD"/>
    <property type="match status" value="1"/>
</dbReference>
<proteinExistence type="predicted"/>
<dbReference type="InterPro" id="IPR004341">
    <property type="entry name" value="CAT_RNA-bd_dom"/>
</dbReference>
<evidence type="ECO:0000259" key="2">
    <source>
        <dbReference type="PROSITE" id="PS51372"/>
    </source>
</evidence>
<dbReference type="Pfam" id="PF00874">
    <property type="entry name" value="PRD"/>
    <property type="match status" value="2"/>
</dbReference>
<dbReference type="PANTHER" id="PTHR30185:SF15">
    <property type="entry name" value="CRYPTIC BETA-GLUCOSIDE BGL OPERON ANTITERMINATOR"/>
    <property type="match status" value="1"/>
</dbReference>
<name>A0A916QBK4_9FIRM</name>
<dbReference type="Gene3D" id="1.10.1790.10">
    <property type="entry name" value="PRD domain"/>
    <property type="match status" value="2"/>
</dbReference>
<dbReference type="InterPro" id="IPR050661">
    <property type="entry name" value="BglG_antiterminators"/>
</dbReference>
<dbReference type="Pfam" id="PF03123">
    <property type="entry name" value="CAT_RBD"/>
    <property type="match status" value="1"/>
</dbReference>
<dbReference type="InterPro" id="IPR036634">
    <property type="entry name" value="PRD_sf"/>
</dbReference>
<organism evidence="3 4">
    <name type="scientific">Anaerostipes butyraticus</name>
    <dbReference type="NCBI Taxonomy" id="645466"/>
    <lineage>
        <taxon>Bacteria</taxon>
        <taxon>Bacillati</taxon>
        <taxon>Bacillota</taxon>
        <taxon>Clostridia</taxon>
        <taxon>Lachnospirales</taxon>
        <taxon>Lachnospiraceae</taxon>
        <taxon>Anaerostipes</taxon>
    </lineage>
</organism>
<dbReference type="SUPFAM" id="SSF63520">
    <property type="entry name" value="PTS-regulatory domain, PRD"/>
    <property type="match status" value="2"/>
</dbReference>
<comment type="caution">
    <text evidence="3">The sequence shown here is derived from an EMBL/GenBank/DDBJ whole genome shotgun (WGS) entry which is preliminary data.</text>
</comment>
<protein>
    <submittedName>
        <fullName evidence="3">Transcription antiterminator BglG</fullName>
    </submittedName>
</protein>
<feature type="domain" description="PRD" evidence="2">
    <location>
        <begin position="170"/>
        <end position="275"/>
    </location>
</feature>